<dbReference type="STRING" id="1114972.FD35_GL000985"/>
<dbReference type="AlphaFoldDB" id="A0A0R1REE4"/>
<dbReference type="InterPro" id="IPR036165">
    <property type="entry name" value="YefM-like_sf"/>
</dbReference>
<dbReference type="EMBL" id="AZFF01000017">
    <property type="protein sequence ID" value="KRL53620.1"/>
    <property type="molecule type" value="Genomic_DNA"/>
</dbReference>
<evidence type="ECO:0008006" key="5">
    <source>
        <dbReference type="Google" id="ProtNLM"/>
    </source>
</evidence>
<protein>
    <recommendedName>
        <fullName evidence="5">Antitoxin</fullName>
    </recommendedName>
</protein>
<dbReference type="RefSeq" id="WP_017260759.1">
    <property type="nucleotide sequence ID" value="NZ_AUAW01000019.1"/>
</dbReference>
<evidence type="ECO:0000313" key="4">
    <source>
        <dbReference type="Proteomes" id="UP000051999"/>
    </source>
</evidence>
<gene>
    <name evidence="3" type="ORF">FD35_GL000985</name>
</gene>
<organism evidence="3 4">
    <name type="scientific">Furfurilactobacillus rossiae DSM 15814</name>
    <dbReference type="NCBI Taxonomy" id="1114972"/>
    <lineage>
        <taxon>Bacteria</taxon>
        <taxon>Bacillati</taxon>
        <taxon>Bacillota</taxon>
        <taxon>Bacilli</taxon>
        <taxon>Lactobacillales</taxon>
        <taxon>Lactobacillaceae</taxon>
        <taxon>Furfurilactobacillus</taxon>
    </lineage>
</organism>
<feature type="region of interest" description="Disordered" evidence="2">
    <location>
        <begin position="71"/>
        <end position="102"/>
    </location>
</feature>
<evidence type="ECO:0000313" key="3">
    <source>
        <dbReference type="EMBL" id="KRL53620.1"/>
    </source>
</evidence>
<reference evidence="3 4" key="1">
    <citation type="journal article" date="2015" name="Genome Announc.">
        <title>Expanding the biotechnology potential of lactobacilli through comparative genomics of 213 strains and associated genera.</title>
        <authorList>
            <person name="Sun Z."/>
            <person name="Harris H.M."/>
            <person name="McCann A."/>
            <person name="Guo C."/>
            <person name="Argimon S."/>
            <person name="Zhang W."/>
            <person name="Yang X."/>
            <person name="Jeffery I.B."/>
            <person name="Cooney J.C."/>
            <person name="Kagawa T.F."/>
            <person name="Liu W."/>
            <person name="Song Y."/>
            <person name="Salvetti E."/>
            <person name="Wrobel A."/>
            <person name="Rasinkangas P."/>
            <person name="Parkhill J."/>
            <person name="Rea M.C."/>
            <person name="O'Sullivan O."/>
            <person name="Ritari J."/>
            <person name="Douillard F.P."/>
            <person name="Paul Ross R."/>
            <person name="Yang R."/>
            <person name="Briner A.E."/>
            <person name="Felis G.E."/>
            <person name="de Vos W.M."/>
            <person name="Barrangou R."/>
            <person name="Klaenhammer T.R."/>
            <person name="Caufield P.W."/>
            <person name="Cui Y."/>
            <person name="Zhang H."/>
            <person name="O'Toole P.W."/>
        </authorList>
    </citation>
    <scope>NUCLEOTIDE SEQUENCE [LARGE SCALE GENOMIC DNA]</scope>
    <source>
        <strain evidence="3 4">DSM 15814</strain>
    </source>
</reference>
<dbReference type="SUPFAM" id="SSF143120">
    <property type="entry name" value="YefM-like"/>
    <property type="match status" value="1"/>
</dbReference>
<keyword evidence="4" id="KW-1185">Reference proteome</keyword>
<dbReference type="eggNOG" id="ENOG5030A8N">
    <property type="taxonomic scope" value="Bacteria"/>
</dbReference>
<name>A0A0R1REE4_9LACO</name>
<proteinExistence type="inferred from homology"/>
<comment type="caution">
    <text evidence="3">The sequence shown here is derived from an EMBL/GenBank/DDBJ whole genome shotgun (WGS) entry which is preliminary data.</text>
</comment>
<evidence type="ECO:0000256" key="1">
    <source>
        <dbReference type="ARBA" id="ARBA00009981"/>
    </source>
</evidence>
<dbReference type="OrthoDB" id="2325573at2"/>
<evidence type="ECO:0000256" key="2">
    <source>
        <dbReference type="SAM" id="MobiDB-lite"/>
    </source>
</evidence>
<sequence length="102" mass="11212">MKILDVPTVSTTDVKKSPAKIAKMAADLNTGVYVLNRGKAVSVTLTPKQYQQLVEAQERLLDIEAEEKAREAINNDDGTRISADKVSKNSIPDQLDPDDGWE</sequence>
<feature type="compositionally biased region" description="Basic and acidic residues" evidence="2">
    <location>
        <begin position="71"/>
        <end position="87"/>
    </location>
</feature>
<comment type="similarity">
    <text evidence="1">Belongs to the phD/YefM antitoxin family.</text>
</comment>
<dbReference type="PATRIC" id="fig|1114972.6.peg.996"/>
<accession>A0A0R1REE4</accession>
<dbReference type="Proteomes" id="UP000051999">
    <property type="component" value="Unassembled WGS sequence"/>
</dbReference>